<evidence type="ECO:0000313" key="8">
    <source>
        <dbReference type="EMBL" id="MYE38588.1"/>
    </source>
</evidence>
<keyword evidence="4 6" id="KW-1133">Transmembrane helix</keyword>
<keyword evidence="2" id="KW-1003">Cell membrane</keyword>
<evidence type="ECO:0000313" key="9">
    <source>
        <dbReference type="Proteomes" id="UP000449092"/>
    </source>
</evidence>
<dbReference type="Pfam" id="PF09335">
    <property type="entry name" value="VTT_dom"/>
    <property type="match status" value="1"/>
</dbReference>
<comment type="caution">
    <text evidence="8">The sequence shown here is derived from an EMBL/GenBank/DDBJ whole genome shotgun (WGS) entry which is preliminary data.</text>
</comment>
<reference evidence="8 9" key="1">
    <citation type="submission" date="2019-09" db="EMBL/GenBank/DDBJ databases">
        <title>Characterisation of the sponge microbiome using genome-centric metagenomics.</title>
        <authorList>
            <person name="Engelberts J.P."/>
            <person name="Robbins S.J."/>
            <person name="De Goeij J.M."/>
            <person name="Aranda M."/>
            <person name="Bell S.C."/>
            <person name="Webster N.S."/>
        </authorList>
    </citation>
    <scope>NUCLEOTIDE SEQUENCE [LARGE SCALE GENOMIC DNA]</scope>
    <source>
        <strain evidence="8">SB0662_bin_43</strain>
    </source>
</reference>
<evidence type="ECO:0000256" key="2">
    <source>
        <dbReference type="ARBA" id="ARBA00022475"/>
    </source>
</evidence>
<dbReference type="EMBL" id="VXOY01000032">
    <property type="protein sequence ID" value="MYE38588.1"/>
    <property type="molecule type" value="Genomic_DNA"/>
</dbReference>
<proteinExistence type="predicted"/>
<feature type="domain" description="VTT" evidence="7">
    <location>
        <begin position="60"/>
        <end position="179"/>
    </location>
</feature>
<evidence type="ECO:0000259" key="7">
    <source>
        <dbReference type="Pfam" id="PF09335"/>
    </source>
</evidence>
<feature type="transmembrane region" description="Helical" evidence="6">
    <location>
        <begin position="6"/>
        <end position="28"/>
    </location>
</feature>
<comment type="subcellular location">
    <subcellularLocation>
        <location evidence="1">Cell membrane</location>
        <topology evidence="1">Multi-pass membrane protein</topology>
    </subcellularLocation>
</comment>
<protein>
    <submittedName>
        <fullName evidence="8">DedA family protein</fullName>
    </submittedName>
</protein>
<feature type="transmembrane region" description="Helical" evidence="6">
    <location>
        <begin position="194"/>
        <end position="212"/>
    </location>
</feature>
<dbReference type="PANTHER" id="PTHR42709:SF6">
    <property type="entry name" value="UNDECAPRENYL PHOSPHATE TRANSPORTER A"/>
    <property type="match status" value="1"/>
</dbReference>
<name>A0A845DC14_9BACT</name>
<accession>A0A845DC14</accession>
<gene>
    <name evidence="8" type="ORF">F4X82_03680</name>
</gene>
<dbReference type="AlphaFoldDB" id="A0A845DC14"/>
<evidence type="ECO:0000256" key="6">
    <source>
        <dbReference type="SAM" id="Phobius"/>
    </source>
</evidence>
<keyword evidence="3 6" id="KW-0812">Transmembrane</keyword>
<evidence type="ECO:0000256" key="1">
    <source>
        <dbReference type="ARBA" id="ARBA00004651"/>
    </source>
</evidence>
<dbReference type="InterPro" id="IPR051311">
    <property type="entry name" value="DedA_domain"/>
</dbReference>
<dbReference type="PANTHER" id="PTHR42709">
    <property type="entry name" value="ALKALINE PHOSPHATASE LIKE PROTEIN"/>
    <property type="match status" value="1"/>
</dbReference>
<evidence type="ECO:0000256" key="5">
    <source>
        <dbReference type="ARBA" id="ARBA00023136"/>
    </source>
</evidence>
<sequence>MHNTIIHSVFLCDILMVVMLQGVVDFCINIVERGGYEGIFFGMFLEGTVLPLPIEEVMLPFAGFLAFSGAMSFWLIVFIGSGATTLGNLMSYGVARYWGTPFLTRYGKYCFIREKELRRGYEMFEKHGATIVFFGRFVPGVRGILPFIAGASRMNVALFGVFTFLGSFVSVFLFVFIGWYLGEQWERSVEYTQYISYIVFALVVLGIAFLLYKFHKNKSLREKVTDTILNGVRKVRR</sequence>
<dbReference type="Proteomes" id="UP000449092">
    <property type="component" value="Unassembled WGS sequence"/>
</dbReference>
<organism evidence="8 9">
    <name type="scientific">Candidatus Spechtbacteria bacterium SB0662_bin_43</name>
    <dbReference type="NCBI Taxonomy" id="2604897"/>
    <lineage>
        <taxon>Bacteria</taxon>
        <taxon>Candidatus Spechtiibacteriota</taxon>
    </lineage>
</organism>
<evidence type="ECO:0000256" key="4">
    <source>
        <dbReference type="ARBA" id="ARBA00022989"/>
    </source>
</evidence>
<feature type="transmembrane region" description="Helical" evidence="6">
    <location>
        <begin position="156"/>
        <end position="182"/>
    </location>
</feature>
<dbReference type="GO" id="GO:0005886">
    <property type="term" value="C:plasma membrane"/>
    <property type="evidence" value="ECO:0007669"/>
    <property type="project" value="UniProtKB-SubCell"/>
</dbReference>
<dbReference type="InterPro" id="IPR032816">
    <property type="entry name" value="VTT_dom"/>
</dbReference>
<keyword evidence="5 6" id="KW-0472">Membrane</keyword>
<evidence type="ECO:0000256" key="3">
    <source>
        <dbReference type="ARBA" id="ARBA00022692"/>
    </source>
</evidence>